<evidence type="ECO:0000256" key="1">
    <source>
        <dbReference type="ARBA" id="ARBA00008359"/>
    </source>
</evidence>
<dbReference type="PANTHER" id="PTHR28027">
    <property type="entry name" value="TRANSCRIPTIONAL REGULATOR MIT1"/>
    <property type="match status" value="1"/>
</dbReference>
<keyword evidence="5" id="KW-1185">Reference proteome</keyword>
<name>A0ABY2GQB6_9HYPO</name>
<dbReference type="Pfam" id="PF09729">
    <property type="entry name" value="Gti1_Pac2"/>
    <property type="match status" value="1"/>
</dbReference>
<reference evidence="4 5" key="1">
    <citation type="submission" date="2018-01" db="EMBL/GenBank/DDBJ databases">
        <title>Genome characterization of the sugarcane-associated fungus Trichoderma ghanense CCMA-1212 and their application in lignocelulose bioconversion.</title>
        <authorList>
            <person name="Steindorff A.S."/>
            <person name="Mendes T.D."/>
            <person name="Vilela E.S.D."/>
            <person name="Rodrigues D.S."/>
            <person name="Formighieri E.F."/>
            <person name="Melo I.S."/>
            <person name="Favaro L.C.L."/>
        </authorList>
    </citation>
    <scope>NUCLEOTIDE SEQUENCE [LARGE SCALE GENOMIC DNA]</scope>
    <source>
        <strain evidence="4 5">CCMA-1212</strain>
    </source>
</reference>
<feature type="region of interest" description="Disordered" evidence="3">
    <location>
        <begin position="484"/>
        <end position="519"/>
    </location>
</feature>
<protein>
    <submittedName>
        <fullName evidence="4">Global transcription regulator sge1</fullName>
    </submittedName>
</protein>
<feature type="compositionally biased region" description="Low complexity" evidence="3">
    <location>
        <begin position="456"/>
        <end position="466"/>
    </location>
</feature>
<evidence type="ECO:0000256" key="2">
    <source>
        <dbReference type="SAM" id="Coils"/>
    </source>
</evidence>
<gene>
    <name evidence="4" type="ORF">CCMA1212_010329</name>
</gene>
<dbReference type="RefSeq" id="XP_073554162.1">
    <property type="nucleotide sequence ID" value="XM_073707378.1"/>
</dbReference>
<keyword evidence="2" id="KW-0175">Coiled coil</keyword>
<feature type="region of interest" description="Disordered" evidence="3">
    <location>
        <begin position="286"/>
        <end position="320"/>
    </location>
</feature>
<accession>A0ABY2GQB6</accession>
<dbReference type="PANTHER" id="PTHR28027:SF2">
    <property type="entry name" value="TRANSCRIPTIONAL REGULATOR MIT1"/>
    <property type="match status" value="1"/>
</dbReference>
<feature type="coiled-coil region" evidence="2">
    <location>
        <begin position="321"/>
        <end position="385"/>
    </location>
</feature>
<comment type="similarity">
    <text evidence="1">Belongs to the MIT1/WOR1 family.</text>
</comment>
<dbReference type="EMBL" id="PPTA01000025">
    <property type="protein sequence ID" value="TFA97960.1"/>
    <property type="molecule type" value="Genomic_DNA"/>
</dbReference>
<proteinExistence type="inferred from homology"/>
<dbReference type="Proteomes" id="UP001642720">
    <property type="component" value="Unassembled WGS sequence"/>
</dbReference>
<evidence type="ECO:0000256" key="3">
    <source>
        <dbReference type="SAM" id="MobiDB-lite"/>
    </source>
</evidence>
<dbReference type="GeneID" id="300581828"/>
<evidence type="ECO:0000313" key="4">
    <source>
        <dbReference type="EMBL" id="TFA97960.1"/>
    </source>
</evidence>
<feature type="compositionally biased region" description="Low complexity" evidence="3">
    <location>
        <begin position="426"/>
        <end position="438"/>
    </location>
</feature>
<evidence type="ECO:0000313" key="5">
    <source>
        <dbReference type="Proteomes" id="UP001642720"/>
    </source>
</evidence>
<comment type="caution">
    <text evidence="4">The sequence shown here is derived from an EMBL/GenBank/DDBJ whole genome shotgun (WGS) entry which is preliminary data.</text>
</comment>
<feature type="region of interest" description="Disordered" evidence="3">
    <location>
        <begin position="396"/>
        <end position="471"/>
    </location>
</feature>
<sequence>MSDQPRLTPTFRGFINDTTDALLLFSACLDGIISHVPRRPHDRERQQLIVSGSVFIYEEHASGIKRWTDGISWSPSRILDNFLIYRELQRPFPPGEKKRALKRRRAGHGVHKPVANSSGATPDIERSLVGSLTDSYDFKGDGLVKKTISINYRGVPHHLVSYYDLDDVKFLSTPTGHPQFANVRIRPELYLNQNFRTPVPGMPLILHQHIQDPHDPNAAAPAGGHAFYLPVSAPTEVTPPAPTMSPDHIAFTQDMNQLTATAAVADAGYTTADWFPTLFVTADASAHAEGQGHDHHHQYQMQQHTELQHHHGHNYPQLQQQQLQQQQLQQQQLQQQQLQQQQLQQQQLQQQQLQQQQLQQQQLQQQQLQQQQVQQQQQLQLHQQELPEVELVGMHEHHQHSQHNQHNQHNQHLLPSPVQPQPQLPSPVLHQHQHPGPMQHHHQHHSAMQYQPPQPQQAQHLFQPQQRRQEHRGALRPVAFFPHDHGALSLGENQQNTANTSQYEPPPNEEWTPWLSGGM</sequence>
<feature type="compositionally biased region" description="Low complexity" evidence="3">
    <location>
        <begin position="404"/>
        <end position="416"/>
    </location>
</feature>
<organism evidence="4 5">
    <name type="scientific">Trichoderma ghanense</name>
    <dbReference type="NCBI Taxonomy" id="65468"/>
    <lineage>
        <taxon>Eukaryota</taxon>
        <taxon>Fungi</taxon>
        <taxon>Dikarya</taxon>
        <taxon>Ascomycota</taxon>
        <taxon>Pezizomycotina</taxon>
        <taxon>Sordariomycetes</taxon>
        <taxon>Hypocreomycetidae</taxon>
        <taxon>Hypocreales</taxon>
        <taxon>Hypocreaceae</taxon>
        <taxon>Trichoderma</taxon>
    </lineage>
</organism>
<dbReference type="InterPro" id="IPR018608">
    <property type="entry name" value="Gti1/Pac2"/>
</dbReference>
<feature type="compositionally biased region" description="Polar residues" evidence="3">
    <location>
        <begin position="491"/>
        <end position="503"/>
    </location>
</feature>